<dbReference type="EMBL" id="CAMKVN010004363">
    <property type="protein sequence ID" value="CAI2186913.1"/>
    <property type="molecule type" value="Genomic_DNA"/>
</dbReference>
<feature type="non-terminal residue" evidence="1">
    <location>
        <position position="1"/>
    </location>
</feature>
<gene>
    <name evidence="1" type="ORF">FWILDA_LOCUS12813</name>
</gene>
<evidence type="ECO:0000313" key="2">
    <source>
        <dbReference type="Proteomes" id="UP001153678"/>
    </source>
</evidence>
<sequence>QKDFSNINVTWNKLDCVAYTHSGAIINIATSVHKIFNKLFHPPCYENIRAELESARSNNLPTAIKGYCEWDNNAISYKIDESPAVITFIEVENQKRLSARYLLRRNCKRIRNKVRVEALVIKEMDFNAIATSQKLSPKEAEIVKFDQEHSIANTMVLKHFICEIFMVVKMHGYDEENAMEELKAKDITQWEITCYKAKMNLKKSVIEDLHKSYSANY</sequence>
<keyword evidence="2" id="KW-1185">Reference proteome</keyword>
<accession>A0A9W4WU12</accession>
<dbReference type="Proteomes" id="UP001153678">
    <property type="component" value="Unassembled WGS sequence"/>
</dbReference>
<dbReference type="AlphaFoldDB" id="A0A9W4WU12"/>
<name>A0A9W4WU12_9GLOM</name>
<comment type="caution">
    <text evidence="1">The sequence shown here is derived from an EMBL/GenBank/DDBJ whole genome shotgun (WGS) entry which is preliminary data.</text>
</comment>
<dbReference type="OrthoDB" id="2382113at2759"/>
<evidence type="ECO:0000313" key="1">
    <source>
        <dbReference type="EMBL" id="CAI2186913.1"/>
    </source>
</evidence>
<reference evidence="1" key="1">
    <citation type="submission" date="2022-08" db="EMBL/GenBank/DDBJ databases">
        <authorList>
            <person name="Kallberg Y."/>
            <person name="Tangrot J."/>
            <person name="Rosling A."/>
        </authorList>
    </citation>
    <scope>NUCLEOTIDE SEQUENCE</scope>
    <source>
        <strain evidence="1">Wild A</strain>
    </source>
</reference>
<protein>
    <submittedName>
        <fullName evidence="1">18969_t:CDS:1</fullName>
    </submittedName>
</protein>
<organism evidence="1 2">
    <name type="scientific">Funneliformis geosporum</name>
    <dbReference type="NCBI Taxonomy" id="1117311"/>
    <lineage>
        <taxon>Eukaryota</taxon>
        <taxon>Fungi</taxon>
        <taxon>Fungi incertae sedis</taxon>
        <taxon>Mucoromycota</taxon>
        <taxon>Glomeromycotina</taxon>
        <taxon>Glomeromycetes</taxon>
        <taxon>Glomerales</taxon>
        <taxon>Glomeraceae</taxon>
        <taxon>Funneliformis</taxon>
    </lineage>
</organism>
<proteinExistence type="predicted"/>